<dbReference type="Proteomes" id="UP000220158">
    <property type="component" value="Chromosome 5"/>
</dbReference>
<keyword evidence="4" id="KW-1185">Reference proteome</keyword>
<evidence type="ECO:0000313" key="4">
    <source>
        <dbReference type="Proteomes" id="UP000220158"/>
    </source>
</evidence>
<accession>A0A1J1H269</accession>
<dbReference type="OMA" id="LMCDYLK"/>
<dbReference type="GeneID" id="39735125"/>
<evidence type="ECO:0000313" key="3">
    <source>
        <dbReference type="EMBL" id="CRG99024.1"/>
    </source>
</evidence>
<dbReference type="AlphaFoldDB" id="A0A1J1H269"/>
<proteinExistence type="predicted"/>
<keyword evidence="2" id="KW-0812">Transmembrane</keyword>
<evidence type="ECO:0000256" key="2">
    <source>
        <dbReference type="SAM" id="Phobius"/>
    </source>
</evidence>
<keyword evidence="2" id="KW-1133">Transmembrane helix</keyword>
<dbReference type="RefSeq" id="XP_028532033.1">
    <property type="nucleotide sequence ID" value="XM_028675444.1"/>
</dbReference>
<name>A0A1J1H269_PLARL</name>
<feature type="region of interest" description="Disordered" evidence="1">
    <location>
        <begin position="595"/>
        <end position="619"/>
    </location>
</feature>
<keyword evidence="2" id="KW-0472">Membrane</keyword>
<feature type="transmembrane region" description="Helical" evidence="2">
    <location>
        <begin position="322"/>
        <end position="342"/>
    </location>
</feature>
<organism evidence="3 4">
    <name type="scientific">Plasmodium relictum</name>
    <dbReference type="NCBI Taxonomy" id="85471"/>
    <lineage>
        <taxon>Eukaryota</taxon>
        <taxon>Sar</taxon>
        <taxon>Alveolata</taxon>
        <taxon>Apicomplexa</taxon>
        <taxon>Aconoidasida</taxon>
        <taxon>Haemosporida</taxon>
        <taxon>Plasmodiidae</taxon>
        <taxon>Plasmodium</taxon>
        <taxon>Plasmodium (Haemamoeba)</taxon>
    </lineage>
</organism>
<protein>
    <submittedName>
        <fullName evidence="3">Uncharacterized protein</fullName>
    </submittedName>
</protein>
<dbReference type="OrthoDB" id="332663at2759"/>
<sequence length="1188" mass="142473">MNLIENRKDSNKMLCTTESPQLEGSKGNIICIKCKNNKNSKKNKNNMNKWKNFNYIKKYINFYLKDFKMESFKKKSKINSLIKKKKKRRKLVKNDYLRILYSEKEYYEKFKENKIFIDNIKIFNTNDLIKDSSYFIFFYNLFVKGFYLNQNNLNNALKKDNKKKKTKTNKIKDNIIFLNGKHTRLLICDYLKILMNNIQNENMININFNIIDYAKMYENKNNFFTNNNIKDEKEKDSSNSNILNSLNDKSYMNDLANSNNENNRNIIDSVNLSSNVELINNSISTTFIKINEDIFNKILNNFVTELKSFFFSLIKKVKSSKILAKFITIFCEICLILTPYYISIINFIEILSDFANVIPLRYVKYIIVFFHNYKNKFIEKYKEFQNFIIFNDPVKTQSVGARLIGFIKILQKKINLNKKESLNVFFLNLLLSECLPINHLGFCNRQSLKNNFNFLFYDSFEEYKNNLNNEAIIYDDFELNIQENIKNYKKIKNIIENEMTNRFSFATDLTKDSKNKSKYDNNSLQNLDKKEELNIITNKEENDEKKKKTDSDVIHNDIILKNEILKSEDTLKNKERDEKHQDIFTYSKKSDKNKKIDEKNETLNNKDRNKKRKRENSIDKNEIKDLKKTKCNKLFENLNESNKNYVVYLSFIYLVTFIKFPEIFTVQNNISLEDVYNSFKIFYSYVKNLKKENIINLNIIKEYLYNNTVDFLGNIQIYNILIRDENFIKVFFFNILLIINYLNYEYNIHEKNGSSYKNQIDKNTDTSLKINDMKSKEKIRFNSSNNLEINNENSSFILDPNKYNEKKKNEEKYYSTNINISKLYQKNVKENNNSSKNKESNNKMASNTKHINQNIISNAIDLKNKDNDAINEKIKKIIYLFNKDLMNYFDHFKNPFSKYLLSREYCWYTWKKQLIGKANNENYDLNFEFKNINIEKQKKKKIEVKGDDNKNMQKSPVENLIYIIEVFELLNKKMKNYYEVNKNNKNLIKNNYKYTKLIENSDNINQLNQINNHDNIYTICNIDLNNNSNKSYNICDINKMNNFLLEINKIYLRREAEFWELDESSTITERKKKRNEKKILIEKLIDKLEDYKKKIHIDNDPINEIEESEKSKHNPVFKFRLTKLFILKYIDLYTIVKNKEFSMDCDFLYNLMIQMDKNLEKKKCLLNEENGNFLSFQHNECINNIEMD</sequence>
<dbReference type="KEGG" id="prel:PRELSG_0518200"/>
<gene>
    <name evidence="3" type="ORF">PRELSG_0518200</name>
</gene>
<reference evidence="3 4" key="1">
    <citation type="submission" date="2015-04" db="EMBL/GenBank/DDBJ databases">
        <authorList>
            <consortium name="Pathogen Informatics"/>
        </authorList>
    </citation>
    <scope>NUCLEOTIDE SEQUENCE [LARGE SCALE GENOMIC DNA]</scope>
    <source>
        <strain evidence="3 4">SGS1</strain>
    </source>
</reference>
<evidence type="ECO:0000256" key="1">
    <source>
        <dbReference type="SAM" id="MobiDB-lite"/>
    </source>
</evidence>
<dbReference type="EMBL" id="LN835300">
    <property type="protein sequence ID" value="CRG99024.1"/>
    <property type="molecule type" value="Genomic_DNA"/>
</dbReference>
<dbReference type="VEuPathDB" id="PlasmoDB:PRELSG_0518200"/>
<feature type="compositionally biased region" description="Basic and acidic residues" evidence="1">
    <location>
        <begin position="595"/>
        <end position="607"/>
    </location>
</feature>